<dbReference type="EMBL" id="MT889364">
    <property type="protein sequence ID" value="QOP64218.1"/>
    <property type="molecule type" value="Genomic_DNA"/>
</dbReference>
<proteinExistence type="predicted"/>
<gene>
    <name evidence="1" type="primary">5</name>
    <name evidence="1" type="ORF">SEA_YAVRU_5</name>
</gene>
<name>A0A7M1CK54_9CAUD</name>
<accession>A0A7M1CK54</accession>
<dbReference type="GeneID" id="80090823"/>
<evidence type="ECO:0000313" key="2">
    <source>
        <dbReference type="Proteomes" id="UP000593988"/>
    </source>
</evidence>
<sequence>MSLRSDLAAILKSELGDGFAVLASKRAIDNTSVPVVMVHRKTVTPGPERKRLATDVEVIVLVAEAYGDGAEDKADEALDDVLRVLERIEDPIVWSRAERDNFEGGFVGYVVTLEATTDNYLLPGRE</sequence>
<keyword evidence="2" id="KW-1185">Reference proteome</keyword>
<dbReference type="KEGG" id="vg:80090823"/>
<dbReference type="RefSeq" id="YP_010761571.1">
    <property type="nucleotide sequence ID" value="NC_073600.1"/>
</dbReference>
<dbReference type="Proteomes" id="UP000593988">
    <property type="component" value="Segment"/>
</dbReference>
<organism evidence="1 2">
    <name type="scientific">Arthrobacter phage Yavru</name>
    <dbReference type="NCBI Taxonomy" id="2776857"/>
    <lineage>
        <taxon>Viruses</taxon>
        <taxon>Duplodnaviria</taxon>
        <taxon>Heunggongvirae</taxon>
        <taxon>Uroviricota</taxon>
        <taxon>Caudoviricetes</taxon>
        <taxon>Whytuvirus</taxon>
        <taxon>Whytuvirus yavru</taxon>
    </lineage>
</organism>
<protein>
    <submittedName>
        <fullName evidence="1">Tail terminator</fullName>
    </submittedName>
</protein>
<evidence type="ECO:0000313" key="1">
    <source>
        <dbReference type="EMBL" id="QOP64218.1"/>
    </source>
</evidence>
<reference evidence="1 2" key="1">
    <citation type="submission" date="2020-08" db="EMBL/GenBank/DDBJ databases">
        <authorList>
            <person name="Ulker M."/>
            <person name="Siddiqui F.A."/>
            <person name="Anastasi R.E."/>
            <person name="Conroy D.J."/>
            <person name="Edwards E.G."/>
            <person name="Gerton T.J."/>
            <person name="Laizure I.E."/>
            <person name="Reynolds J.D."/>
            <person name="Ouellette S.K."/>
            <person name="Duggan K.O."/>
            <person name="Johnson K.C."/>
            <person name="MacLea K.S."/>
            <person name="Gurney S.M.R."/>
            <person name="Garlena R.A."/>
            <person name="Russell D.A."/>
            <person name="Pope W.H."/>
            <person name="Jacobs-Sera D."/>
            <person name="Hatfull G.F."/>
        </authorList>
    </citation>
    <scope>NUCLEOTIDE SEQUENCE [LARGE SCALE GENOMIC DNA]</scope>
</reference>